<dbReference type="GO" id="GO:0008240">
    <property type="term" value="F:tripeptidyl-peptidase activity"/>
    <property type="evidence" value="ECO:0007669"/>
    <property type="project" value="TreeGrafter"/>
</dbReference>
<dbReference type="GO" id="GO:0046872">
    <property type="term" value="F:metal ion binding"/>
    <property type="evidence" value="ECO:0007669"/>
    <property type="project" value="UniProtKB-KW"/>
</dbReference>
<dbReference type="PANTHER" id="PTHR14218:SF15">
    <property type="entry name" value="TRIPEPTIDYL-PEPTIDASE 1"/>
    <property type="match status" value="1"/>
</dbReference>
<sequence>MLSVTAFVKRLYYSAGGRKMSFLAGVRQARSHSILVNLLCLLILCVPLVSCWPFPDAPQFTSVNLGIPGAALNSPVVGQLPNDKVLHMRITFKVDQNWLKKLEQHKVQQGQPSRLEKFANNLGVSDTFYQKVKNFFSLSGITLQLSKLHTHLSVDAKVSTLSRLLQTKFVLHNYNGRTFYAPNPAPKVPTFLANSIEAITGLDNYSGKPVHDLMLHFAATRTHKTAQQADCYPSANTLFPRDIAGAYGQSQLWQRGLNGENMTINLVEVDGSYREDIQNYLSCINFRGHVSIANVDNPPADALGESTLDIQMVAGLARAANIVVYQTDGNSSDDVWGSVNDELQQLINDNVNNANSGGVVSISLGIAEAEMTADDLRAIDSSLEQLTRIEHMTVFVASGDCGAFGDEHYGHLAVSFPASDPWVTSVGGTFLQVDRRQERSNESAWSDGSNHRSCKNRWGSGGGNSELFKLPGWQNAPGVRNSFSHGARQIPDLAAAAYNLAVYFNGQWGAVGGTSAAAPIWAAGLALVNEGTLKQNHTFAYGPQLFYQVMNSSGGARAYYDVTRGNNLYYPATAGWDFTTGLGTPNLPAFYQTMESLL</sequence>
<dbReference type="PROSITE" id="PS51695">
    <property type="entry name" value="SEDOLISIN"/>
    <property type="match status" value="1"/>
</dbReference>
<dbReference type="InterPro" id="IPR030400">
    <property type="entry name" value="Sedolisin_dom"/>
</dbReference>
<feature type="domain" description="Peptidase S53" evidence="8">
    <location>
        <begin position="237"/>
        <end position="597"/>
    </location>
</feature>
<protein>
    <recommendedName>
        <fullName evidence="8">Peptidase S53 domain-containing protein</fullName>
    </recommendedName>
</protein>
<dbReference type="InterPro" id="IPR015366">
    <property type="entry name" value="S53_propep"/>
</dbReference>
<gene>
    <name evidence="9" type="ORF">EPA93_43165</name>
</gene>
<evidence type="ECO:0000256" key="7">
    <source>
        <dbReference type="ARBA" id="ARBA00023145"/>
    </source>
</evidence>
<organism evidence="9 10">
    <name type="scientific">Ktedonosporobacter rubrisoli</name>
    <dbReference type="NCBI Taxonomy" id="2509675"/>
    <lineage>
        <taxon>Bacteria</taxon>
        <taxon>Bacillati</taxon>
        <taxon>Chloroflexota</taxon>
        <taxon>Ktedonobacteria</taxon>
        <taxon>Ktedonobacterales</taxon>
        <taxon>Ktedonosporobacteraceae</taxon>
        <taxon>Ktedonosporobacter</taxon>
    </lineage>
</organism>
<keyword evidence="4" id="KW-0378">Hydrolase</keyword>
<reference evidence="9 10" key="1">
    <citation type="submission" date="2019-01" db="EMBL/GenBank/DDBJ databases">
        <title>Ktedonosporobacter rubrisoli SCAWS-G2.</title>
        <authorList>
            <person name="Huang Y."/>
            <person name="Yan B."/>
        </authorList>
    </citation>
    <scope>NUCLEOTIDE SEQUENCE [LARGE SCALE GENOMIC DNA]</scope>
    <source>
        <strain evidence="9 10">SCAWS-G2</strain>
    </source>
</reference>
<keyword evidence="7" id="KW-0865">Zymogen</keyword>
<evidence type="ECO:0000313" key="10">
    <source>
        <dbReference type="Proteomes" id="UP000290365"/>
    </source>
</evidence>
<keyword evidence="2" id="KW-0645">Protease</keyword>
<dbReference type="Pfam" id="PF09286">
    <property type="entry name" value="Pro-kuma_activ"/>
    <property type="match status" value="1"/>
</dbReference>
<keyword evidence="6" id="KW-0106">Calcium</keyword>
<keyword evidence="3" id="KW-0479">Metal-binding</keyword>
<dbReference type="Proteomes" id="UP000290365">
    <property type="component" value="Chromosome"/>
</dbReference>
<dbReference type="AlphaFoldDB" id="A0A4P6K2H7"/>
<comment type="cofactor">
    <cofactor evidence="1">
        <name>Ca(2+)</name>
        <dbReference type="ChEBI" id="CHEBI:29108"/>
    </cofactor>
</comment>
<dbReference type="EMBL" id="CP035758">
    <property type="protein sequence ID" value="QBD82417.1"/>
    <property type="molecule type" value="Genomic_DNA"/>
</dbReference>
<evidence type="ECO:0000313" key="9">
    <source>
        <dbReference type="EMBL" id="QBD82417.1"/>
    </source>
</evidence>
<keyword evidence="5" id="KW-0720">Serine protease</keyword>
<evidence type="ECO:0000256" key="2">
    <source>
        <dbReference type="ARBA" id="ARBA00022670"/>
    </source>
</evidence>
<dbReference type="SUPFAM" id="SSF52743">
    <property type="entry name" value="Subtilisin-like"/>
    <property type="match status" value="1"/>
</dbReference>
<dbReference type="Pfam" id="PF00082">
    <property type="entry name" value="Peptidase_S8"/>
    <property type="match status" value="1"/>
</dbReference>
<evidence type="ECO:0000256" key="5">
    <source>
        <dbReference type="ARBA" id="ARBA00022825"/>
    </source>
</evidence>
<dbReference type="InterPro" id="IPR036852">
    <property type="entry name" value="Peptidase_S8/S53_dom_sf"/>
</dbReference>
<dbReference type="Gene3D" id="3.40.50.200">
    <property type="entry name" value="Peptidase S8/S53 domain"/>
    <property type="match status" value="1"/>
</dbReference>
<evidence type="ECO:0000256" key="6">
    <source>
        <dbReference type="ARBA" id="ARBA00022837"/>
    </source>
</evidence>
<dbReference type="InterPro" id="IPR050819">
    <property type="entry name" value="Tripeptidyl-peptidase_I"/>
</dbReference>
<proteinExistence type="predicted"/>
<evidence type="ECO:0000259" key="8">
    <source>
        <dbReference type="PROSITE" id="PS51695"/>
    </source>
</evidence>
<dbReference type="KEGG" id="kbs:EPA93_43165"/>
<evidence type="ECO:0000256" key="1">
    <source>
        <dbReference type="ARBA" id="ARBA00001913"/>
    </source>
</evidence>
<evidence type="ECO:0000256" key="4">
    <source>
        <dbReference type="ARBA" id="ARBA00022801"/>
    </source>
</evidence>
<dbReference type="GO" id="GO:0006508">
    <property type="term" value="P:proteolysis"/>
    <property type="evidence" value="ECO:0007669"/>
    <property type="project" value="UniProtKB-KW"/>
</dbReference>
<keyword evidence="10" id="KW-1185">Reference proteome</keyword>
<accession>A0A4P6K2H7</accession>
<dbReference type="SMART" id="SM00944">
    <property type="entry name" value="Pro-kuma_activ"/>
    <property type="match status" value="1"/>
</dbReference>
<dbReference type="PANTHER" id="PTHR14218">
    <property type="entry name" value="PROTEASE S8 TRIPEPTIDYL PEPTIDASE I CLN2"/>
    <property type="match status" value="1"/>
</dbReference>
<dbReference type="SUPFAM" id="SSF54897">
    <property type="entry name" value="Protease propeptides/inhibitors"/>
    <property type="match status" value="1"/>
</dbReference>
<dbReference type="CDD" id="cd04056">
    <property type="entry name" value="Peptidases_S53"/>
    <property type="match status" value="1"/>
</dbReference>
<dbReference type="InterPro" id="IPR000209">
    <property type="entry name" value="Peptidase_S8/S53_dom"/>
</dbReference>
<dbReference type="GO" id="GO:0004252">
    <property type="term" value="F:serine-type endopeptidase activity"/>
    <property type="evidence" value="ECO:0007669"/>
    <property type="project" value="InterPro"/>
</dbReference>
<evidence type="ECO:0000256" key="3">
    <source>
        <dbReference type="ARBA" id="ARBA00022723"/>
    </source>
</evidence>
<dbReference type="OrthoDB" id="3480681at2"/>
<name>A0A4P6K2H7_KTERU</name>